<gene>
    <name evidence="3" type="ORF">RIF23_01475</name>
</gene>
<evidence type="ECO:0000313" key="4">
    <source>
        <dbReference type="Proteomes" id="UP001250214"/>
    </source>
</evidence>
<dbReference type="Proteomes" id="UP001250214">
    <property type="component" value="Unassembled WGS sequence"/>
</dbReference>
<protein>
    <submittedName>
        <fullName evidence="3">DUF397 domain-containing protein</fullName>
    </submittedName>
</protein>
<reference evidence="4" key="1">
    <citation type="submission" date="2023-07" db="EMBL/GenBank/DDBJ databases">
        <title>Novel species in the genus Lipingzhangella isolated from Sambhar Salt Lake.</title>
        <authorList>
            <person name="Jiya N."/>
            <person name="Kajale S."/>
            <person name="Sharma A."/>
        </authorList>
    </citation>
    <scope>NUCLEOTIDE SEQUENCE [LARGE SCALE GENOMIC DNA]</scope>
    <source>
        <strain evidence="4">LS1_29</strain>
    </source>
</reference>
<dbReference type="RefSeq" id="WP_310910467.1">
    <property type="nucleotide sequence ID" value="NZ_JAVLVT010000001.1"/>
</dbReference>
<evidence type="ECO:0000259" key="2">
    <source>
        <dbReference type="Pfam" id="PF04149"/>
    </source>
</evidence>
<evidence type="ECO:0000313" key="3">
    <source>
        <dbReference type="EMBL" id="MDS1268958.1"/>
    </source>
</evidence>
<sequence>MSRTRAAEQATSTPRRWHTASYTQERGECVEVSEGAQTGVRDSKQRSRGALYFPAAEWRAFLAAVRNGDL</sequence>
<feature type="domain" description="DUF397" evidence="2">
    <location>
        <begin position="16"/>
        <end position="66"/>
    </location>
</feature>
<keyword evidence="4" id="KW-1185">Reference proteome</keyword>
<feature type="region of interest" description="Disordered" evidence="1">
    <location>
        <begin position="1"/>
        <end position="23"/>
    </location>
</feature>
<comment type="caution">
    <text evidence="3">The sequence shown here is derived from an EMBL/GenBank/DDBJ whole genome shotgun (WGS) entry which is preliminary data.</text>
</comment>
<organism evidence="3 4">
    <name type="scientific">Lipingzhangella rawalii</name>
    <dbReference type="NCBI Taxonomy" id="2055835"/>
    <lineage>
        <taxon>Bacteria</taxon>
        <taxon>Bacillati</taxon>
        <taxon>Actinomycetota</taxon>
        <taxon>Actinomycetes</taxon>
        <taxon>Streptosporangiales</taxon>
        <taxon>Nocardiopsidaceae</taxon>
        <taxon>Lipingzhangella</taxon>
    </lineage>
</organism>
<proteinExistence type="predicted"/>
<evidence type="ECO:0000256" key="1">
    <source>
        <dbReference type="SAM" id="MobiDB-lite"/>
    </source>
</evidence>
<name>A0ABU2H0X7_9ACTN</name>
<dbReference type="InterPro" id="IPR007278">
    <property type="entry name" value="DUF397"/>
</dbReference>
<dbReference type="Pfam" id="PF04149">
    <property type="entry name" value="DUF397"/>
    <property type="match status" value="1"/>
</dbReference>
<dbReference type="EMBL" id="JAVLVT010000001">
    <property type="protein sequence ID" value="MDS1268958.1"/>
    <property type="molecule type" value="Genomic_DNA"/>
</dbReference>
<accession>A0ABU2H0X7</accession>